<dbReference type="AlphaFoldDB" id="A0A1J1HWM8"/>
<dbReference type="Proteomes" id="UP000183832">
    <property type="component" value="Unassembled WGS sequence"/>
</dbReference>
<evidence type="ECO:0000313" key="2">
    <source>
        <dbReference type="Proteomes" id="UP000183832"/>
    </source>
</evidence>
<protein>
    <submittedName>
        <fullName evidence="1">CLUMA_CG005986, isoform A</fullName>
    </submittedName>
</protein>
<sequence>MATLKQTSRNVTQKKKQECCVQVRKISKHRMKRKMLQFLNSLIIIEKLLLECTLDLESGQFNITEPQLTTTA</sequence>
<accession>A0A1J1HWM8</accession>
<evidence type="ECO:0000313" key="1">
    <source>
        <dbReference type="EMBL" id="CRK92421.1"/>
    </source>
</evidence>
<keyword evidence="2" id="KW-1185">Reference proteome</keyword>
<gene>
    <name evidence="1" type="ORF">CLUMA_CG005986</name>
</gene>
<name>A0A1J1HWM8_9DIPT</name>
<proteinExistence type="predicted"/>
<reference evidence="1 2" key="1">
    <citation type="submission" date="2015-04" db="EMBL/GenBank/DDBJ databases">
        <authorList>
            <person name="Syromyatnikov M.Y."/>
            <person name="Popov V.N."/>
        </authorList>
    </citation>
    <scope>NUCLEOTIDE SEQUENCE [LARGE SCALE GENOMIC DNA]</scope>
</reference>
<organism evidence="1 2">
    <name type="scientific">Clunio marinus</name>
    <dbReference type="NCBI Taxonomy" id="568069"/>
    <lineage>
        <taxon>Eukaryota</taxon>
        <taxon>Metazoa</taxon>
        <taxon>Ecdysozoa</taxon>
        <taxon>Arthropoda</taxon>
        <taxon>Hexapoda</taxon>
        <taxon>Insecta</taxon>
        <taxon>Pterygota</taxon>
        <taxon>Neoptera</taxon>
        <taxon>Endopterygota</taxon>
        <taxon>Diptera</taxon>
        <taxon>Nematocera</taxon>
        <taxon>Chironomoidea</taxon>
        <taxon>Chironomidae</taxon>
        <taxon>Clunio</taxon>
    </lineage>
</organism>
<dbReference type="EMBL" id="CVRI01000027">
    <property type="protein sequence ID" value="CRK92421.1"/>
    <property type="molecule type" value="Genomic_DNA"/>
</dbReference>